<name>A0A0W8FCM4_9ZZZZ</name>
<reference evidence="1" key="1">
    <citation type="journal article" date="2015" name="Proc. Natl. Acad. Sci. U.S.A.">
        <title>Networks of energetic and metabolic interactions define dynamics in microbial communities.</title>
        <authorList>
            <person name="Embree M."/>
            <person name="Liu J.K."/>
            <person name="Al-Bassam M.M."/>
            <person name="Zengler K."/>
        </authorList>
    </citation>
    <scope>NUCLEOTIDE SEQUENCE</scope>
</reference>
<accession>A0A0W8FCM4</accession>
<gene>
    <name evidence="1" type="ORF">ASZ90_011678</name>
</gene>
<dbReference type="EMBL" id="LNQE01001371">
    <property type="protein sequence ID" value="KUG18617.1"/>
    <property type="molecule type" value="Genomic_DNA"/>
</dbReference>
<organism evidence="1">
    <name type="scientific">hydrocarbon metagenome</name>
    <dbReference type="NCBI Taxonomy" id="938273"/>
    <lineage>
        <taxon>unclassified sequences</taxon>
        <taxon>metagenomes</taxon>
        <taxon>ecological metagenomes</taxon>
    </lineage>
</organism>
<comment type="caution">
    <text evidence="1">The sequence shown here is derived from an EMBL/GenBank/DDBJ whole genome shotgun (WGS) entry which is preliminary data.</text>
</comment>
<protein>
    <submittedName>
        <fullName evidence="1">Uncharacterized protein</fullName>
    </submittedName>
</protein>
<sequence>MLYTQILAELLFKILDLFALSEHAAPQHLSHRLYLFFPHRGLGYGNKISHQDLLVSCSGRYILCSSSPLKRLVTKAHYLSFLEIYGPV</sequence>
<evidence type="ECO:0000313" key="1">
    <source>
        <dbReference type="EMBL" id="KUG18617.1"/>
    </source>
</evidence>
<dbReference type="AlphaFoldDB" id="A0A0W8FCM4"/>
<proteinExistence type="predicted"/>